<dbReference type="EMBL" id="FNIE01000003">
    <property type="protein sequence ID" value="SDN26854.1"/>
    <property type="molecule type" value="Genomic_DNA"/>
</dbReference>
<accession>A0A1H0A0N8</accession>
<feature type="compositionally biased region" description="Basic and acidic residues" evidence="1">
    <location>
        <begin position="80"/>
        <end position="89"/>
    </location>
</feature>
<protein>
    <recommendedName>
        <fullName evidence="5">Integral membrane protein</fullName>
    </recommendedName>
</protein>
<dbReference type="STRING" id="310781.SAMN05216259_103364"/>
<gene>
    <name evidence="3" type="ORF">SAMN05216259_103364</name>
</gene>
<name>A0A1H0A0N8_9ACTN</name>
<feature type="compositionally biased region" description="Gly residues" evidence="1">
    <location>
        <begin position="117"/>
        <end position="137"/>
    </location>
</feature>
<evidence type="ECO:0000313" key="4">
    <source>
        <dbReference type="Proteomes" id="UP000199341"/>
    </source>
</evidence>
<dbReference type="AlphaFoldDB" id="A0A1H0A0N8"/>
<sequence>MRPSHVDESLLLPGGGAPAGFSEEGDDAGPEDSEGGGFARDGLGIAPDAGEGGKGVGLPGQRRGGASGTPGTEGGASPEGRGEVSREKGVAAGEAESARTGGGREEEEGGRRLSPEGGDGASGAGAGSPRTDGGGEPEGVRGPSWADGHGASGAGAGSPRTRAGREPQGSAEPRSEGGRGGAGSTAAGGAAARTGLPRRRGPADPVLGVLHRHHDMLAGAVDMWEVAAGLEARGVTDADARRLRHRDVFGLAEELVARTPRNGRPAPAAGAREPLGFGVRDAALHLMPALALALAAALGLPGPAAVGLLVAAAWPALRRGPLRVTEGALRHLPALGTVALLALARCGPHPVGAWTLAALALTLLPAAWLARWFACSARAQLAPSHSLADFADAVRPRLLAVLAGYAAVLLGLLAALGTFRGSALGALLLVARLLAVHGAARPAAAALAAALAAQAVLLVLLPAVPAGTTEAAACGTPALALTVAALRLLPRAAAHRT</sequence>
<evidence type="ECO:0008006" key="5">
    <source>
        <dbReference type="Google" id="ProtNLM"/>
    </source>
</evidence>
<keyword evidence="2" id="KW-0812">Transmembrane</keyword>
<feature type="transmembrane region" description="Helical" evidence="2">
    <location>
        <begin position="328"/>
        <end position="344"/>
    </location>
</feature>
<evidence type="ECO:0000256" key="1">
    <source>
        <dbReference type="SAM" id="MobiDB-lite"/>
    </source>
</evidence>
<evidence type="ECO:0000256" key="2">
    <source>
        <dbReference type="SAM" id="Phobius"/>
    </source>
</evidence>
<dbReference type="Proteomes" id="UP000199341">
    <property type="component" value="Unassembled WGS sequence"/>
</dbReference>
<feature type="compositionally biased region" description="Gly residues" evidence="1">
    <location>
        <begin position="50"/>
        <end position="74"/>
    </location>
</feature>
<organism evidence="3 4">
    <name type="scientific">Actinacidiphila guanduensis</name>
    <dbReference type="NCBI Taxonomy" id="310781"/>
    <lineage>
        <taxon>Bacteria</taxon>
        <taxon>Bacillati</taxon>
        <taxon>Actinomycetota</taxon>
        <taxon>Actinomycetes</taxon>
        <taxon>Kitasatosporales</taxon>
        <taxon>Streptomycetaceae</taxon>
        <taxon>Actinacidiphila</taxon>
    </lineage>
</organism>
<reference evidence="3 4" key="1">
    <citation type="submission" date="2016-10" db="EMBL/GenBank/DDBJ databases">
        <authorList>
            <person name="de Groot N.N."/>
        </authorList>
    </citation>
    <scope>NUCLEOTIDE SEQUENCE [LARGE SCALE GENOMIC DNA]</scope>
    <source>
        <strain evidence="3 4">CGMCC 4.2022</strain>
    </source>
</reference>
<evidence type="ECO:0000313" key="3">
    <source>
        <dbReference type="EMBL" id="SDN26854.1"/>
    </source>
</evidence>
<feature type="transmembrane region" description="Helical" evidence="2">
    <location>
        <begin position="351"/>
        <end position="374"/>
    </location>
</feature>
<proteinExistence type="predicted"/>
<keyword evidence="2" id="KW-1133">Transmembrane helix</keyword>
<feature type="compositionally biased region" description="Acidic residues" evidence="1">
    <location>
        <begin position="23"/>
        <end position="34"/>
    </location>
</feature>
<feature type="region of interest" description="Disordered" evidence="1">
    <location>
        <begin position="1"/>
        <end position="206"/>
    </location>
</feature>
<keyword evidence="4" id="KW-1185">Reference proteome</keyword>
<feature type="transmembrane region" description="Helical" evidence="2">
    <location>
        <begin position="443"/>
        <end position="464"/>
    </location>
</feature>
<feature type="transmembrane region" description="Helical" evidence="2">
    <location>
        <begin position="405"/>
        <end position="431"/>
    </location>
</feature>
<feature type="compositionally biased region" description="Low complexity" evidence="1">
    <location>
        <begin position="184"/>
        <end position="195"/>
    </location>
</feature>
<keyword evidence="2" id="KW-0472">Membrane</keyword>
<feature type="transmembrane region" description="Helical" evidence="2">
    <location>
        <begin position="290"/>
        <end position="316"/>
    </location>
</feature>